<dbReference type="EMBL" id="QGKW02001940">
    <property type="protein sequence ID" value="KAF2558614.1"/>
    <property type="molecule type" value="Genomic_DNA"/>
</dbReference>
<evidence type="ECO:0000313" key="1">
    <source>
        <dbReference type="EMBL" id="KAF2558614.1"/>
    </source>
</evidence>
<proteinExistence type="predicted"/>
<dbReference type="AlphaFoldDB" id="A0A8S9HMM6"/>
<comment type="caution">
    <text evidence="1">The sequence shown here is derived from an EMBL/GenBank/DDBJ whole genome shotgun (WGS) entry which is preliminary data.</text>
</comment>
<dbReference type="Proteomes" id="UP000712281">
    <property type="component" value="Unassembled WGS sequence"/>
</dbReference>
<sequence>MEHLFFERVYAAQIWKKLMEGVLQNEYTNQWRRFMRIMRAPQTSKVKSFIIKYIFQLAVHTVWREK</sequence>
<evidence type="ECO:0000313" key="2">
    <source>
        <dbReference type="Proteomes" id="UP000712281"/>
    </source>
</evidence>
<reference evidence="1" key="1">
    <citation type="submission" date="2019-12" db="EMBL/GenBank/DDBJ databases">
        <title>Genome sequencing and annotation of Brassica cretica.</title>
        <authorList>
            <person name="Studholme D.J."/>
            <person name="Sarris P.F."/>
        </authorList>
    </citation>
    <scope>NUCLEOTIDE SEQUENCE</scope>
    <source>
        <strain evidence="1">PFS-001/15</strain>
        <tissue evidence="1">Leaf</tissue>
    </source>
</reference>
<gene>
    <name evidence="1" type="ORF">F2Q68_00014290</name>
</gene>
<protein>
    <submittedName>
        <fullName evidence="1">Uncharacterized protein</fullName>
    </submittedName>
</protein>
<name>A0A8S9HMM6_BRACR</name>
<accession>A0A8S9HMM6</accession>
<organism evidence="1 2">
    <name type="scientific">Brassica cretica</name>
    <name type="common">Mustard</name>
    <dbReference type="NCBI Taxonomy" id="69181"/>
    <lineage>
        <taxon>Eukaryota</taxon>
        <taxon>Viridiplantae</taxon>
        <taxon>Streptophyta</taxon>
        <taxon>Embryophyta</taxon>
        <taxon>Tracheophyta</taxon>
        <taxon>Spermatophyta</taxon>
        <taxon>Magnoliopsida</taxon>
        <taxon>eudicotyledons</taxon>
        <taxon>Gunneridae</taxon>
        <taxon>Pentapetalae</taxon>
        <taxon>rosids</taxon>
        <taxon>malvids</taxon>
        <taxon>Brassicales</taxon>
        <taxon>Brassicaceae</taxon>
        <taxon>Brassiceae</taxon>
        <taxon>Brassica</taxon>
    </lineage>
</organism>